<organism evidence="2 3">
    <name type="scientific">Raphanus sativus</name>
    <name type="common">Radish</name>
    <name type="synonym">Raphanus raphanistrum var. sativus</name>
    <dbReference type="NCBI Taxonomy" id="3726"/>
    <lineage>
        <taxon>Eukaryota</taxon>
        <taxon>Viridiplantae</taxon>
        <taxon>Streptophyta</taxon>
        <taxon>Embryophyta</taxon>
        <taxon>Tracheophyta</taxon>
        <taxon>Spermatophyta</taxon>
        <taxon>Magnoliopsida</taxon>
        <taxon>eudicotyledons</taxon>
        <taxon>Gunneridae</taxon>
        <taxon>Pentapetalae</taxon>
        <taxon>rosids</taxon>
        <taxon>malvids</taxon>
        <taxon>Brassicales</taxon>
        <taxon>Brassicaceae</taxon>
        <taxon>Brassiceae</taxon>
        <taxon>Raphanus</taxon>
    </lineage>
</organism>
<dbReference type="Pfam" id="PF13456">
    <property type="entry name" value="RVT_3"/>
    <property type="match status" value="1"/>
</dbReference>
<dbReference type="GeneID" id="108829834"/>
<accession>A0A6J0LFF0</accession>
<dbReference type="Proteomes" id="UP000504610">
    <property type="component" value="Chromosome 3"/>
</dbReference>
<dbReference type="GO" id="GO:0003676">
    <property type="term" value="F:nucleic acid binding"/>
    <property type="evidence" value="ECO:0007669"/>
    <property type="project" value="InterPro"/>
</dbReference>
<dbReference type="CDD" id="cd06222">
    <property type="entry name" value="RNase_H_like"/>
    <property type="match status" value="1"/>
</dbReference>
<evidence type="ECO:0000313" key="3">
    <source>
        <dbReference type="RefSeq" id="XP_018458925.1"/>
    </source>
</evidence>
<dbReference type="Gene3D" id="3.30.420.10">
    <property type="entry name" value="Ribonuclease H-like superfamily/Ribonuclease H"/>
    <property type="match status" value="1"/>
</dbReference>
<dbReference type="InterPro" id="IPR002156">
    <property type="entry name" value="RNaseH_domain"/>
</dbReference>
<evidence type="ECO:0000259" key="1">
    <source>
        <dbReference type="Pfam" id="PF13456"/>
    </source>
</evidence>
<dbReference type="AlphaFoldDB" id="A0A6J0LFF0"/>
<evidence type="ECO:0000313" key="2">
    <source>
        <dbReference type="Proteomes" id="UP000504610"/>
    </source>
</evidence>
<dbReference type="GO" id="GO:0004523">
    <property type="term" value="F:RNA-DNA hybrid ribonuclease activity"/>
    <property type="evidence" value="ECO:0007669"/>
    <property type="project" value="InterPro"/>
</dbReference>
<dbReference type="OrthoDB" id="1112108at2759"/>
<dbReference type="RefSeq" id="XP_018458925.1">
    <property type="nucleotide sequence ID" value="XM_018603423.1"/>
</dbReference>
<dbReference type="InterPro" id="IPR052929">
    <property type="entry name" value="RNase_H-like_EbsB-rel"/>
</dbReference>
<dbReference type="PANTHER" id="PTHR47074:SF11">
    <property type="entry name" value="REVERSE TRANSCRIPTASE-LIKE PROTEIN"/>
    <property type="match status" value="1"/>
</dbReference>
<reference evidence="3" key="2">
    <citation type="submission" date="2025-08" db="UniProtKB">
        <authorList>
            <consortium name="RefSeq"/>
        </authorList>
    </citation>
    <scope>IDENTIFICATION</scope>
    <source>
        <tissue evidence="3">Leaf</tissue>
    </source>
</reference>
<sequence>MTKSKRDGGLGFREIQSFNDALLAKVSWRILKSPTSLLARVLAEKYYHNQDFLTVNPPASCSHGWRGILIGQDLLKGHIGWAIGDGKSVLAWQDSWLLSEVGGVPMGPITEEASNMKVSDLFKHQSREWDTEKVDKHFPLISSSIRSIMPSKWGGADKRIWLNHASGNYSAKSGYYIALQKNNLATQAMQEPTQEWIKELWNVEMSPKLKLLIWKILHGALPVWNLVPFAGNIDWSQVSSFDRGWSLALKAIKRNFSAQETITKAICDAKEWKEAQHVLPPKNKKPQASHSSRIEVICRSDAAWKKETKAAGLAWTFSDRSNERFYSHTVTCELVISSLVAEGLAMPSAMEQAIDLQLKKVMSESDSLQLISSIKGSSDFAELHGILLDIHLLSFYFDVIAFRFSHQNFLAFKDGLAKQALRGIVPNPV</sequence>
<gene>
    <name evidence="3" type="primary">LOC108829834</name>
</gene>
<proteinExistence type="predicted"/>
<feature type="domain" description="RNase H type-1" evidence="1">
    <location>
        <begin position="300"/>
        <end position="419"/>
    </location>
</feature>
<dbReference type="KEGG" id="rsz:108829834"/>
<dbReference type="InterPro" id="IPR044730">
    <property type="entry name" value="RNase_H-like_dom_plant"/>
</dbReference>
<name>A0A6J0LFF0_RAPSA</name>
<dbReference type="PANTHER" id="PTHR47074">
    <property type="entry name" value="BNAC02G40300D PROTEIN"/>
    <property type="match status" value="1"/>
</dbReference>
<reference evidence="2" key="1">
    <citation type="journal article" date="2019" name="Database">
        <title>The radish genome database (RadishGD): an integrated information resource for radish genomics.</title>
        <authorList>
            <person name="Yu H.J."/>
            <person name="Baek S."/>
            <person name="Lee Y.J."/>
            <person name="Cho A."/>
            <person name="Mun J.H."/>
        </authorList>
    </citation>
    <scope>NUCLEOTIDE SEQUENCE [LARGE SCALE GENOMIC DNA]</scope>
    <source>
        <strain evidence="2">cv. WK10039</strain>
    </source>
</reference>
<keyword evidence="2" id="KW-1185">Reference proteome</keyword>
<protein>
    <submittedName>
        <fullName evidence="3">Uncharacterized protein LOC108829834</fullName>
    </submittedName>
</protein>
<dbReference type="InterPro" id="IPR036397">
    <property type="entry name" value="RNaseH_sf"/>
</dbReference>